<sequence length="297" mass="33589">MQYINLKIGLKGKMYTLCKSIIYLTGFAVFISGCASTARIKTSRTDIEKKEEIVHAEDIKILPPRKTLNTGEKLVYGITWLGVPVGTITSHIKGITQTAGRSTYHIELTAATNEFCSAIYKINDKFTTYLDTETLLPVRHELSRQEGRHKKNYIVKYDNAKHTATYHNLIENWTRTMNIPEGALDPLGALYFARTLNVEVGTPIKMWVNMNEKNYEVNGKIEKKTIIEVPKLGTFDVFAINPIAKFEGKLEKKGRAWGYITCDEARMPVFGTVDVWVNLIGRVALTLQSIENTSTEF</sequence>
<dbReference type="PROSITE" id="PS51257">
    <property type="entry name" value="PROKAR_LIPOPROTEIN"/>
    <property type="match status" value="1"/>
</dbReference>
<reference evidence="2 3" key="1">
    <citation type="submission" date="2017-09" db="EMBL/GenBank/DDBJ databases">
        <title>Depth-based differentiation of microbial function through sediment-hosted aquifers and enrichment of novel symbionts in the deep terrestrial subsurface.</title>
        <authorList>
            <person name="Probst A.J."/>
            <person name="Ladd B."/>
            <person name="Jarett J.K."/>
            <person name="Geller-Mcgrath D.E."/>
            <person name="Sieber C.M."/>
            <person name="Emerson J.B."/>
            <person name="Anantharaman K."/>
            <person name="Thomas B.C."/>
            <person name="Malmstrom R."/>
            <person name="Stieglmeier M."/>
            <person name="Klingl A."/>
            <person name="Woyke T."/>
            <person name="Ryan C.M."/>
            <person name="Banfield J.F."/>
        </authorList>
    </citation>
    <scope>NUCLEOTIDE SEQUENCE [LARGE SCALE GENOMIC DNA]</scope>
    <source>
        <strain evidence="2">CG07_land_8_20_14_0_80_42_15</strain>
    </source>
</reference>
<evidence type="ECO:0000313" key="3">
    <source>
        <dbReference type="Proteomes" id="UP000230052"/>
    </source>
</evidence>
<dbReference type="InterPro" id="IPR021457">
    <property type="entry name" value="DUF3108"/>
</dbReference>
<accession>A0A2J0L5F4</accession>
<keyword evidence="1" id="KW-0472">Membrane</keyword>
<comment type="caution">
    <text evidence="2">The sequence shown here is derived from an EMBL/GenBank/DDBJ whole genome shotgun (WGS) entry which is preliminary data.</text>
</comment>
<dbReference type="Pfam" id="PF11306">
    <property type="entry name" value="DUF3108"/>
    <property type="match status" value="1"/>
</dbReference>
<dbReference type="Proteomes" id="UP000230052">
    <property type="component" value="Unassembled WGS sequence"/>
</dbReference>
<proteinExistence type="predicted"/>
<evidence type="ECO:0000313" key="2">
    <source>
        <dbReference type="EMBL" id="PIU41767.1"/>
    </source>
</evidence>
<dbReference type="AlphaFoldDB" id="A0A2J0L5F4"/>
<name>A0A2J0L5F4_9BACT</name>
<keyword evidence="1" id="KW-0812">Transmembrane</keyword>
<feature type="transmembrane region" description="Helical" evidence="1">
    <location>
        <begin position="21"/>
        <end position="40"/>
    </location>
</feature>
<keyword evidence="1" id="KW-1133">Transmembrane helix</keyword>
<dbReference type="EMBL" id="PEWV01000034">
    <property type="protein sequence ID" value="PIU41767.1"/>
    <property type="molecule type" value="Genomic_DNA"/>
</dbReference>
<evidence type="ECO:0008006" key="4">
    <source>
        <dbReference type="Google" id="ProtNLM"/>
    </source>
</evidence>
<protein>
    <recommendedName>
        <fullName evidence="4">DUF3108 domain-containing protein</fullName>
    </recommendedName>
</protein>
<organism evidence="2 3">
    <name type="scientific">Candidatus Aquitaenariimonas noxiae</name>
    <dbReference type="NCBI Taxonomy" id="1974741"/>
    <lineage>
        <taxon>Bacteria</taxon>
        <taxon>Pseudomonadati</taxon>
        <taxon>Candidatus Omnitrophota</taxon>
        <taxon>Candidatus Aquitaenariimonas</taxon>
    </lineage>
</organism>
<gene>
    <name evidence="2" type="ORF">COS99_03655</name>
</gene>
<evidence type="ECO:0000256" key="1">
    <source>
        <dbReference type="SAM" id="Phobius"/>
    </source>
</evidence>